<dbReference type="Proteomes" id="UP000887580">
    <property type="component" value="Unplaced"/>
</dbReference>
<proteinExistence type="predicted"/>
<protein>
    <submittedName>
        <fullName evidence="2">Uncharacterized protein</fullName>
    </submittedName>
</protein>
<organism evidence="1 2">
    <name type="scientific">Panagrolaimus sp. PS1159</name>
    <dbReference type="NCBI Taxonomy" id="55785"/>
    <lineage>
        <taxon>Eukaryota</taxon>
        <taxon>Metazoa</taxon>
        <taxon>Ecdysozoa</taxon>
        <taxon>Nematoda</taxon>
        <taxon>Chromadorea</taxon>
        <taxon>Rhabditida</taxon>
        <taxon>Tylenchina</taxon>
        <taxon>Panagrolaimomorpha</taxon>
        <taxon>Panagrolaimoidea</taxon>
        <taxon>Panagrolaimidae</taxon>
        <taxon>Panagrolaimus</taxon>
    </lineage>
</organism>
<reference evidence="2" key="1">
    <citation type="submission" date="2022-11" db="UniProtKB">
        <authorList>
            <consortium name="WormBaseParasite"/>
        </authorList>
    </citation>
    <scope>IDENTIFICATION</scope>
</reference>
<evidence type="ECO:0000313" key="2">
    <source>
        <dbReference type="WBParaSite" id="PS1159_v2.g18869.t1"/>
    </source>
</evidence>
<evidence type="ECO:0000313" key="1">
    <source>
        <dbReference type="Proteomes" id="UP000887580"/>
    </source>
</evidence>
<name>A0AC35FM80_9BILA</name>
<accession>A0AC35FM80</accession>
<sequence>PSYLAYRRGQTIPTLPPPPTTPYIPHRIQPSPNQQSRQSTVIWPSNAGPAWKSIDPRTRVNPSPIFRYGKQVPKWLYDYDAYAEEQRHKELKQRRRKVFAIITVFLLFALVVAAGVVLAAVN</sequence>
<dbReference type="WBParaSite" id="PS1159_v2.g18869.t1">
    <property type="protein sequence ID" value="PS1159_v2.g18869.t1"/>
    <property type="gene ID" value="PS1159_v2.g18869"/>
</dbReference>